<reference evidence="2" key="1">
    <citation type="submission" date="2020-06" db="EMBL/GenBank/DDBJ databases">
        <title>WGS assembly of Ceratodon purpureus strain R40.</title>
        <authorList>
            <person name="Carey S.B."/>
            <person name="Jenkins J."/>
            <person name="Shu S."/>
            <person name="Lovell J.T."/>
            <person name="Sreedasyam A."/>
            <person name="Maumus F."/>
            <person name="Tiley G.P."/>
            <person name="Fernandez-Pozo N."/>
            <person name="Barry K."/>
            <person name="Chen C."/>
            <person name="Wang M."/>
            <person name="Lipzen A."/>
            <person name="Daum C."/>
            <person name="Saski C.A."/>
            <person name="Payton A.C."/>
            <person name="Mcbreen J.C."/>
            <person name="Conrad R.E."/>
            <person name="Kollar L.M."/>
            <person name="Olsson S."/>
            <person name="Huttunen S."/>
            <person name="Landis J.B."/>
            <person name="Wickett N.J."/>
            <person name="Johnson M.G."/>
            <person name="Rensing S.A."/>
            <person name="Grimwood J."/>
            <person name="Schmutz J."/>
            <person name="Mcdaniel S.F."/>
        </authorList>
    </citation>
    <scope>NUCLEOTIDE SEQUENCE</scope>
    <source>
        <strain evidence="2">R40</strain>
    </source>
</reference>
<dbReference type="EMBL" id="CM026426">
    <property type="protein sequence ID" value="KAG0575226.1"/>
    <property type="molecule type" value="Genomic_DNA"/>
</dbReference>
<evidence type="ECO:0000313" key="2">
    <source>
        <dbReference type="EMBL" id="KAG0575226.1"/>
    </source>
</evidence>
<accession>A0A8T0HWJ1</accession>
<proteinExistence type="predicted"/>
<dbReference type="AlphaFoldDB" id="A0A8T0HWJ1"/>
<evidence type="ECO:0000256" key="1">
    <source>
        <dbReference type="SAM" id="MobiDB-lite"/>
    </source>
</evidence>
<comment type="caution">
    <text evidence="2">The sequence shown here is derived from an EMBL/GenBank/DDBJ whole genome shotgun (WGS) entry which is preliminary data.</text>
</comment>
<dbReference type="Proteomes" id="UP000822688">
    <property type="component" value="Chromosome V"/>
</dbReference>
<organism evidence="2 3">
    <name type="scientific">Ceratodon purpureus</name>
    <name type="common">Fire moss</name>
    <name type="synonym">Dicranum purpureum</name>
    <dbReference type="NCBI Taxonomy" id="3225"/>
    <lineage>
        <taxon>Eukaryota</taxon>
        <taxon>Viridiplantae</taxon>
        <taxon>Streptophyta</taxon>
        <taxon>Embryophyta</taxon>
        <taxon>Bryophyta</taxon>
        <taxon>Bryophytina</taxon>
        <taxon>Bryopsida</taxon>
        <taxon>Dicranidae</taxon>
        <taxon>Pseudoditrichales</taxon>
        <taxon>Ditrichaceae</taxon>
        <taxon>Ceratodon</taxon>
    </lineage>
</organism>
<evidence type="ECO:0000313" key="3">
    <source>
        <dbReference type="Proteomes" id="UP000822688"/>
    </source>
</evidence>
<protein>
    <submittedName>
        <fullName evidence="2">Uncharacterized protein</fullName>
    </submittedName>
</protein>
<keyword evidence="3" id="KW-1185">Reference proteome</keyword>
<sequence length="81" mass="8773">MASCDAGLRLSPHLGLYLLRAHVPTQENRGRFCAGCSRIHRLPKLTEISTDQACTTLGKSAHPPSNDDLELRDSQSDVGVS</sequence>
<feature type="region of interest" description="Disordered" evidence="1">
    <location>
        <begin position="56"/>
        <end position="81"/>
    </location>
</feature>
<gene>
    <name evidence="2" type="ORF">KC19_VG328500</name>
</gene>
<name>A0A8T0HWJ1_CERPU</name>